<protein>
    <submittedName>
        <fullName evidence="1">Uncharacterized protein</fullName>
    </submittedName>
</protein>
<proteinExistence type="predicted"/>
<name>A0A5D4TCF5_9BACI</name>
<organism evidence="1 2">
    <name type="scientific">Sutcliffiella horikoshii</name>
    <dbReference type="NCBI Taxonomy" id="79883"/>
    <lineage>
        <taxon>Bacteria</taxon>
        <taxon>Bacillati</taxon>
        <taxon>Bacillota</taxon>
        <taxon>Bacilli</taxon>
        <taxon>Bacillales</taxon>
        <taxon>Bacillaceae</taxon>
        <taxon>Sutcliffiella</taxon>
    </lineage>
</organism>
<dbReference type="Proteomes" id="UP000324517">
    <property type="component" value="Unassembled WGS sequence"/>
</dbReference>
<dbReference type="OrthoDB" id="5503604at2"/>
<dbReference type="RefSeq" id="WP_148978910.1">
    <property type="nucleotide sequence ID" value="NZ_JBNILM010000002.1"/>
</dbReference>
<sequence length="85" mass="9607">MSANYDPVCQQALEGIVLKRKQSLYEISKQSQSWIKVINYQFANVLVTGYCKYELGWLLADESGRPLGIMELGVLSEGKSKCIFK</sequence>
<dbReference type="AlphaFoldDB" id="A0A5D4TCF5"/>
<dbReference type="Gene3D" id="3.30.470.30">
    <property type="entry name" value="DNA ligase/mRNA capping enzyme"/>
    <property type="match status" value="1"/>
</dbReference>
<evidence type="ECO:0000313" key="1">
    <source>
        <dbReference type="EMBL" id="TYS72955.1"/>
    </source>
</evidence>
<accession>A0A5D4TCF5</accession>
<dbReference type="EMBL" id="VTET01000003">
    <property type="protein sequence ID" value="TYS72955.1"/>
    <property type="molecule type" value="Genomic_DNA"/>
</dbReference>
<evidence type="ECO:0000313" key="2">
    <source>
        <dbReference type="Proteomes" id="UP000324517"/>
    </source>
</evidence>
<comment type="caution">
    <text evidence="1">The sequence shown here is derived from an EMBL/GenBank/DDBJ whole genome shotgun (WGS) entry which is preliminary data.</text>
</comment>
<gene>
    <name evidence="1" type="ORF">FZC75_07765</name>
</gene>
<reference evidence="1 2" key="1">
    <citation type="submission" date="2019-08" db="EMBL/GenBank/DDBJ databases">
        <title>Bacillus genomes from the desert of Cuatro Cienegas, Coahuila.</title>
        <authorList>
            <person name="Olmedo-Alvarez G."/>
        </authorList>
    </citation>
    <scope>NUCLEOTIDE SEQUENCE [LARGE SCALE GENOMIC DNA]</scope>
    <source>
        <strain evidence="1 2">CH98b_3T</strain>
    </source>
</reference>